<dbReference type="SMART" id="SM00404">
    <property type="entry name" value="PTPc_motif"/>
    <property type="match status" value="1"/>
</dbReference>
<keyword evidence="7" id="KW-1185">Reference proteome</keyword>
<feature type="binding site" evidence="3">
    <location>
        <begin position="428"/>
        <end position="429"/>
    </location>
    <ligand>
        <name>substrate</name>
    </ligand>
</feature>
<feature type="binding site" evidence="3">
    <location>
        <begin position="403"/>
        <end position="406"/>
    </location>
    <ligand>
        <name>substrate</name>
    </ligand>
</feature>
<dbReference type="PANTHER" id="PTHR10807">
    <property type="entry name" value="MYOTUBULARIN-RELATED"/>
    <property type="match status" value="1"/>
</dbReference>
<dbReference type="GO" id="GO:0016020">
    <property type="term" value="C:membrane"/>
    <property type="evidence" value="ECO:0007669"/>
    <property type="project" value="TreeGrafter"/>
</dbReference>
<comment type="similarity">
    <text evidence="1">Belongs to the protein-tyrosine phosphatase family. Non-receptor class myotubularin subfamily.</text>
</comment>
<feature type="binding site" evidence="3">
    <location>
        <begin position="490"/>
        <end position="496"/>
    </location>
    <ligand>
        <name>substrate</name>
    </ligand>
</feature>
<accession>A0A9Q0R6U3</accession>
<evidence type="ECO:0000313" key="6">
    <source>
        <dbReference type="EMBL" id="KAJ5068623.1"/>
    </source>
</evidence>
<dbReference type="PROSITE" id="PS51339">
    <property type="entry name" value="PPASE_MYOTUBULARIN"/>
    <property type="match status" value="1"/>
</dbReference>
<dbReference type="OMA" id="PESWRIT"/>
<dbReference type="AlphaFoldDB" id="A0A9Q0R6U3"/>
<protein>
    <submittedName>
        <fullName evidence="6">Myotubularin-related</fullName>
    </submittedName>
</protein>
<evidence type="ECO:0000259" key="5">
    <source>
        <dbReference type="PROSITE" id="PS51339"/>
    </source>
</evidence>
<organism evidence="6 7">
    <name type="scientific">Anaeramoeba ignava</name>
    <name type="common">Anaerobic marine amoeba</name>
    <dbReference type="NCBI Taxonomy" id="1746090"/>
    <lineage>
        <taxon>Eukaryota</taxon>
        <taxon>Metamonada</taxon>
        <taxon>Anaeramoebidae</taxon>
        <taxon>Anaeramoeba</taxon>
    </lineage>
</organism>
<evidence type="ECO:0000256" key="4">
    <source>
        <dbReference type="SAM" id="Coils"/>
    </source>
</evidence>
<gene>
    <name evidence="6" type="ORF">M0811_02566</name>
</gene>
<dbReference type="Gene3D" id="2.30.29.30">
    <property type="entry name" value="Pleckstrin-homology domain (PH domain)/Phosphotyrosine-binding domain (PTB)"/>
    <property type="match status" value="1"/>
</dbReference>
<dbReference type="InterPro" id="IPR010569">
    <property type="entry name" value="Myotubularin-like_Pase_dom"/>
</dbReference>
<dbReference type="InterPro" id="IPR029021">
    <property type="entry name" value="Prot-tyrosine_phosphatase-like"/>
</dbReference>
<dbReference type="GO" id="GO:0004438">
    <property type="term" value="F:phosphatidylinositol-3-phosphate phosphatase activity"/>
    <property type="evidence" value="ECO:0007669"/>
    <property type="project" value="TreeGrafter"/>
</dbReference>
<feature type="active site" description="Phosphocysteine intermediate" evidence="2">
    <location>
        <position position="490"/>
    </location>
</feature>
<feature type="domain" description="Myotubularin phosphatase" evidence="5">
    <location>
        <begin position="275"/>
        <end position="652"/>
    </location>
</feature>
<dbReference type="PANTHER" id="PTHR10807:SF128">
    <property type="entry name" value="PHOSPHATIDYLINOSITOL-3,5-BISPHOSPHATE 3-PHOSPHATASE"/>
    <property type="match status" value="1"/>
</dbReference>
<dbReference type="InterPro" id="IPR016130">
    <property type="entry name" value="Tyr_Pase_AS"/>
</dbReference>
<dbReference type="InterPro" id="IPR003595">
    <property type="entry name" value="Tyr_Pase_cat"/>
</dbReference>
<dbReference type="CDD" id="cd14507">
    <property type="entry name" value="PTP-MTM-like"/>
    <property type="match status" value="1"/>
</dbReference>
<dbReference type="InterPro" id="IPR011993">
    <property type="entry name" value="PH-like_dom_sf"/>
</dbReference>
<dbReference type="SUPFAM" id="SSF50729">
    <property type="entry name" value="PH domain-like"/>
    <property type="match status" value="1"/>
</dbReference>
<evidence type="ECO:0000313" key="7">
    <source>
        <dbReference type="Proteomes" id="UP001149090"/>
    </source>
</evidence>
<evidence type="ECO:0000256" key="3">
    <source>
        <dbReference type="PIRSR" id="PIRSR630564-2"/>
    </source>
</evidence>
<dbReference type="PROSITE" id="PS00383">
    <property type="entry name" value="TYR_PHOSPHATASE_1"/>
    <property type="match status" value="1"/>
</dbReference>
<dbReference type="GO" id="GO:0005737">
    <property type="term" value="C:cytoplasm"/>
    <property type="evidence" value="ECO:0007669"/>
    <property type="project" value="TreeGrafter"/>
</dbReference>
<sequence length="707" mass="83528">MTQYNLFGFRDSKRNLKLNTNLKKRGSITLTQFSENENLLRNDSFENETLQLSKNKSQQKIPLNQLENYQNYKKNYFPKSKIKPENPIIPRNTFIQNDIQSDNFEENENENEIEIENKINQFDENEFDLIFYSSIEFIENEQELTVSENVTLLIPQIDKDPLYIIGDLHLTSYRLFFQPNENNTFYDKKISKQLPNIPLGFINKADKIGGQKSKGMYSYGIEVKCKDFRVYRFYFPKVNHSRRFIFSKLVERAFINDLRLTFSFFHKSNSSIDLGWFIYDPLKEYKRQGIESTQKSKWKIVDWNSEFGICTTYPKYLVIPSNISQSHLEKLKKFRTKQRIPVLTWRNPKKLNTICRSSQPKVGVARSKNESDEKLILVISQKNPSKLPLQIYDCRPKANAVANKAKGGGFESLNNYKTSELTFLGIDNIHTMRESFTKLINSALYSFNDDKKWFAELDNSGWLIHIQKLVYWAVKGAKLIDSDYSLLVHCSDGWDRTTQICTLIQLLCDPYYRTLEGFIVLIEKDWISFGHKFSQRIGHANEKSNDNQRSPIFIQWIDSVYQIWQQFPHAFQFNEEFLITIYEHSISLRFGTFLGNNEKQRNQIGVRQNTASLWTFIYDHKIKFLNEVYEEVDGLIYPSYSLRHLIFWERLYLRHMGFVGNFTSLIDSNRQTEQNAKEMIDNLQKLISKLKKSIEELKEKINNLKKD</sequence>
<dbReference type="SUPFAM" id="SSF52799">
    <property type="entry name" value="(Phosphotyrosine protein) phosphatases II"/>
    <property type="match status" value="1"/>
</dbReference>
<comment type="caution">
    <text evidence="6">The sequence shown here is derived from an EMBL/GenBank/DDBJ whole genome shotgun (WGS) entry which is preliminary data.</text>
</comment>
<evidence type="ECO:0000256" key="2">
    <source>
        <dbReference type="PIRSR" id="PIRSR630564-1"/>
    </source>
</evidence>
<dbReference type="InterPro" id="IPR030564">
    <property type="entry name" value="Myotubularin"/>
</dbReference>
<name>A0A9Q0R6U3_ANAIG</name>
<evidence type="ECO:0000256" key="1">
    <source>
        <dbReference type="ARBA" id="ARBA00007471"/>
    </source>
</evidence>
<proteinExistence type="inferred from homology"/>
<feature type="coiled-coil region" evidence="4">
    <location>
        <begin position="666"/>
        <end position="707"/>
    </location>
</feature>
<dbReference type="Proteomes" id="UP001149090">
    <property type="component" value="Unassembled WGS sequence"/>
</dbReference>
<reference evidence="6" key="1">
    <citation type="submission" date="2022-10" db="EMBL/GenBank/DDBJ databases">
        <title>Novel sulphate-reducing endosymbionts in the free-living metamonad Anaeramoeba.</title>
        <authorList>
            <person name="Jerlstrom-Hultqvist J."/>
            <person name="Cepicka I."/>
            <person name="Gallot-Lavallee L."/>
            <person name="Salas-Leiva D."/>
            <person name="Curtis B.A."/>
            <person name="Zahonova K."/>
            <person name="Pipaliya S."/>
            <person name="Dacks J."/>
            <person name="Roger A.J."/>
        </authorList>
    </citation>
    <scope>NUCLEOTIDE SEQUENCE</scope>
    <source>
        <strain evidence="6">BMAN</strain>
    </source>
</reference>
<dbReference type="EMBL" id="JAPDFW010000114">
    <property type="protein sequence ID" value="KAJ5068623.1"/>
    <property type="molecule type" value="Genomic_DNA"/>
</dbReference>
<dbReference type="GO" id="GO:0046856">
    <property type="term" value="P:phosphatidylinositol dephosphorylation"/>
    <property type="evidence" value="ECO:0007669"/>
    <property type="project" value="TreeGrafter"/>
</dbReference>
<dbReference type="Pfam" id="PF06602">
    <property type="entry name" value="Myotub-related"/>
    <property type="match status" value="1"/>
</dbReference>
<keyword evidence="4" id="KW-0175">Coiled coil</keyword>
<dbReference type="OrthoDB" id="271628at2759"/>